<organism evidence="2 3">
    <name type="scientific">Bacillus manliponensis</name>
    <dbReference type="NCBI Taxonomy" id="574376"/>
    <lineage>
        <taxon>Bacteria</taxon>
        <taxon>Bacillati</taxon>
        <taxon>Bacillota</taxon>
        <taxon>Bacilli</taxon>
        <taxon>Bacillales</taxon>
        <taxon>Bacillaceae</taxon>
        <taxon>Bacillus</taxon>
        <taxon>Bacillus cereus group</taxon>
    </lineage>
</organism>
<dbReference type="PROSITE" id="PS50943">
    <property type="entry name" value="HTH_CROC1"/>
    <property type="match status" value="1"/>
</dbReference>
<proteinExistence type="predicted"/>
<dbReference type="Gene3D" id="1.10.260.40">
    <property type="entry name" value="lambda repressor-like DNA-binding domains"/>
    <property type="match status" value="1"/>
</dbReference>
<name>A0A073JUQ1_9BACI</name>
<feature type="domain" description="HTH cro/C1-type" evidence="1">
    <location>
        <begin position="24"/>
        <end position="63"/>
    </location>
</feature>
<evidence type="ECO:0000313" key="2">
    <source>
        <dbReference type="EMBL" id="KEK17937.1"/>
    </source>
</evidence>
<protein>
    <submittedName>
        <fullName evidence="2">Transcriptional regulator</fullName>
    </submittedName>
</protein>
<dbReference type="AlphaFoldDB" id="A0A073JUQ1"/>
<keyword evidence="3" id="KW-1185">Reference proteome</keyword>
<dbReference type="SUPFAM" id="SSF47413">
    <property type="entry name" value="lambda repressor-like DNA-binding domains"/>
    <property type="match status" value="1"/>
</dbReference>
<dbReference type="Pfam" id="PF01381">
    <property type="entry name" value="HTH_3"/>
    <property type="match status" value="1"/>
</dbReference>
<dbReference type="InterPro" id="IPR010982">
    <property type="entry name" value="Lambda_DNA-bd_dom_sf"/>
</dbReference>
<dbReference type="CDD" id="cd00093">
    <property type="entry name" value="HTH_XRE"/>
    <property type="match status" value="1"/>
</dbReference>
<dbReference type="eggNOG" id="COG1476">
    <property type="taxonomic scope" value="Bacteria"/>
</dbReference>
<accession>A0A073JUQ1</accession>
<dbReference type="InterPro" id="IPR001387">
    <property type="entry name" value="Cro/C1-type_HTH"/>
</dbReference>
<reference evidence="2 3" key="1">
    <citation type="submission" date="2014-06" db="EMBL/GenBank/DDBJ databases">
        <title>Draft genome sequence of Bacillus manliponensis JCM 15802 (MCCC 1A00708).</title>
        <authorList>
            <person name="Lai Q."/>
            <person name="Liu Y."/>
            <person name="Shao Z."/>
        </authorList>
    </citation>
    <scope>NUCLEOTIDE SEQUENCE [LARGE SCALE GENOMIC DNA]</scope>
    <source>
        <strain evidence="2 3">JCM 15802</strain>
    </source>
</reference>
<dbReference type="RefSeq" id="WP_034642033.1">
    <property type="nucleotide sequence ID" value="NZ_CBCSJC010000016.1"/>
</dbReference>
<evidence type="ECO:0000259" key="1">
    <source>
        <dbReference type="PROSITE" id="PS50943"/>
    </source>
</evidence>
<dbReference type="GO" id="GO:0003677">
    <property type="term" value="F:DNA binding"/>
    <property type="evidence" value="ECO:0007669"/>
    <property type="project" value="InterPro"/>
</dbReference>
<dbReference type="Proteomes" id="UP000027822">
    <property type="component" value="Unassembled WGS sequence"/>
</dbReference>
<sequence length="76" mass="8765">MKIKLNSRIGDWIEKSGYRKDFIAEKLEVSVKQLNNYISNTSFPNTHRLFVLANLLGCKVDDLYEVQEKPSSTKDS</sequence>
<evidence type="ECO:0000313" key="3">
    <source>
        <dbReference type="Proteomes" id="UP000027822"/>
    </source>
</evidence>
<dbReference type="OrthoDB" id="2642285at2"/>
<dbReference type="SMART" id="SM00530">
    <property type="entry name" value="HTH_XRE"/>
    <property type="match status" value="1"/>
</dbReference>
<comment type="caution">
    <text evidence="2">The sequence shown here is derived from an EMBL/GenBank/DDBJ whole genome shotgun (WGS) entry which is preliminary data.</text>
</comment>
<dbReference type="EMBL" id="JOTN01000019">
    <property type="protein sequence ID" value="KEK17937.1"/>
    <property type="molecule type" value="Genomic_DNA"/>
</dbReference>
<gene>
    <name evidence="2" type="ORF">BAMA_07835</name>
</gene>